<dbReference type="STRING" id="734.B0187_01015"/>
<dbReference type="Pfam" id="PF05534">
    <property type="entry name" value="HicB"/>
    <property type="match status" value="1"/>
</dbReference>
<reference evidence="1 2" key="1">
    <citation type="submission" date="2017-02" db="EMBL/GenBank/DDBJ databases">
        <title>Draft genome sequence of Haemophilus paracuniculus CCUG 43573 type strain.</title>
        <authorList>
            <person name="Engstrom-Jakobsson H."/>
            <person name="Salva-Serra F."/>
            <person name="Thorell K."/>
            <person name="Gonzales-Siles L."/>
            <person name="Karlsson R."/>
            <person name="Boulund F."/>
            <person name="Engstrand L."/>
            <person name="Kristiansson E."/>
            <person name="Moore E."/>
        </authorList>
    </citation>
    <scope>NUCLEOTIDE SEQUENCE [LARGE SCALE GENOMIC DNA]</scope>
    <source>
        <strain evidence="1 2">CCUG 43573</strain>
    </source>
</reference>
<dbReference type="OrthoDB" id="5297106at2"/>
<accession>A0A1T0AVQ4</accession>
<comment type="caution">
    <text evidence="1">The sequence shown here is derived from an EMBL/GenBank/DDBJ whole genome shotgun (WGS) entry which is preliminary data.</text>
</comment>
<evidence type="ECO:0000313" key="2">
    <source>
        <dbReference type="Proteomes" id="UP000190867"/>
    </source>
</evidence>
<proteinExistence type="predicted"/>
<dbReference type="AlphaFoldDB" id="A0A1T0AVQ4"/>
<dbReference type="EMBL" id="MUYA01000001">
    <property type="protein sequence ID" value="OOS00925.1"/>
    <property type="molecule type" value="Genomic_DNA"/>
</dbReference>
<sequence length="118" mass="13470">MTNFIEIGSHKAVISYVPEYKMFRGKFLNTTGYCDFLADSVDGLYQEGEISLQAYLQDCQDLGIEAFKPSKQKTFTLRYDETLSYQVSEQAKLQGVSINHFIVNAIQQQLHKPVEAHL</sequence>
<keyword evidence="2" id="KW-1185">Reference proteome</keyword>
<protein>
    <submittedName>
        <fullName evidence="1">DNA repair protein</fullName>
    </submittedName>
</protein>
<dbReference type="SUPFAM" id="SSF47598">
    <property type="entry name" value="Ribbon-helix-helix"/>
    <property type="match status" value="1"/>
</dbReference>
<evidence type="ECO:0000313" key="1">
    <source>
        <dbReference type="EMBL" id="OOS00925.1"/>
    </source>
</evidence>
<dbReference type="GO" id="GO:0006355">
    <property type="term" value="P:regulation of DNA-templated transcription"/>
    <property type="evidence" value="ECO:0007669"/>
    <property type="project" value="InterPro"/>
</dbReference>
<dbReference type="Proteomes" id="UP000190867">
    <property type="component" value="Unassembled WGS sequence"/>
</dbReference>
<dbReference type="InterPro" id="IPR008651">
    <property type="entry name" value="Uncharacterised_HicB"/>
</dbReference>
<organism evidence="1 2">
    <name type="scientific">Haemophilus paracuniculus</name>
    <dbReference type="NCBI Taxonomy" id="734"/>
    <lineage>
        <taxon>Bacteria</taxon>
        <taxon>Pseudomonadati</taxon>
        <taxon>Pseudomonadota</taxon>
        <taxon>Gammaproteobacteria</taxon>
        <taxon>Pasteurellales</taxon>
        <taxon>Pasteurellaceae</taxon>
        <taxon>Haemophilus</taxon>
    </lineage>
</organism>
<gene>
    <name evidence="1" type="ORF">B0187_01015</name>
</gene>
<dbReference type="InterPro" id="IPR010985">
    <property type="entry name" value="Ribbon_hlx_hlx"/>
</dbReference>
<name>A0A1T0AVQ4_9PAST</name>